<keyword evidence="2" id="KW-0812">Transmembrane</keyword>
<dbReference type="InterPro" id="IPR050882">
    <property type="entry name" value="Prepilin_peptidase/N-MTase"/>
</dbReference>
<reference evidence="5 7" key="2">
    <citation type="submission" date="2020-10" db="EMBL/GenBank/DDBJ databases">
        <title>Janibacter indicus TT2 genome sequence.</title>
        <authorList>
            <person name="Lee K."/>
            <person name="Ganzorig M."/>
        </authorList>
    </citation>
    <scope>NUCLEOTIDE SEQUENCE [LARGE SCALE GENOMIC DNA]</scope>
    <source>
        <strain evidence="5 7">TT2</strain>
    </source>
</reference>
<evidence type="ECO:0000313" key="7">
    <source>
        <dbReference type="Proteomes" id="UP000593998"/>
    </source>
</evidence>
<evidence type="ECO:0000313" key="5">
    <source>
        <dbReference type="EMBL" id="QOK21769.1"/>
    </source>
</evidence>
<dbReference type="GO" id="GO:0004190">
    <property type="term" value="F:aspartic-type endopeptidase activity"/>
    <property type="evidence" value="ECO:0007669"/>
    <property type="project" value="InterPro"/>
</dbReference>
<sequence>MDTRTLVVVFAATVFGTLAWRWLRAGHYRRDDEGGPLPRHLWVPALAPFVGLVVALGLADRHWTTLLAPLVLAGAGLVLAAIDADVHRLPNAITLPLVPVQAVLLTVASAVTGDWGALSRAGLAAVLVGGGTVLLAFVLFGRSIGMGDAKLMVSITPTLAWLGWSQLAVGIWLGFVIGGIAALALLLTRKASRTTQLAFGPYLVAGAVLALALA</sequence>
<feature type="transmembrane region" description="Helical" evidence="2">
    <location>
        <begin position="92"/>
        <end position="111"/>
    </location>
</feature>
<proteinExistence type="inferred from homology"/>
<dbReference type="PANTHER" id="PTHR30487">
    <property type="entry name" value="TYPE 4 PREPILIN-LIKE PROTEINS LEADER PEPTIDE-PROCESSING ENZYME"/>
    <property type="match status" value="1"/>
</dbReference>
<evidence type="ECO:0000313" key="4">
    <source>
        <dbReference type="EMBL" id="APH01839.1"/>
    </source>
</evidence>
<dbReference type="PANTHER" id="PTHR30487:SF0">
    <property type="entry name" value="PREPILIN LEADER PEPTIDASE_N-METHYLTRANSFERASE-RELATED"/>
    <property type="match status" value="1"/>
</dbReference>
<feature type="domain" description="Prepilin type IV endopeptidase peptidase" evidence="3">
    <location>
        <begin position="71"/>
        <end position="182"/>
    </location>
</feature>
<dbReference type="GO" id="GO:0006465">
    <property type="term" value="P:signal peptide processing"/>
    <property type="evidence" value="ECO:0007669"/>
    <property type="project" value="TreeGrafter"/>
</dbReference>
<feature type="transmembrane region" description="Helical" evidence="2">
    <location>
        <begin position="194"/>
        <end position="213"/>
    </location>
</feature>
<feature type="transmembrane region" description="Helical" evidence="2">
    <location>
        <begin position="123"/>
        <end position="144"/>
    </location>
</feature>
<evidence type="ECO:0000259" key="3">
    <source>
        <dbReference type="Pfam" id="PF01478"/>
    </source>
</evidence>
<accession>A0A1L3MHR0</accession>
<dbReference type="Proteomes" id="UP000182938">
    <property type="component" value="Chromosome"/>
</dbReference>
<dbReference type="RefSeq" id="WP_072624996.1">
    <property type="nucleotide sequence ID" value="NZ_CP013290.1"/>
</dbReference>
<name>A0A1L3MHR0_9MICO</name>
<feature type="transmembrane region" description="Helical" evidence="2">
    <location>
        <begin position="41"/>
        <end position="59"/>
    </location>
</feature>
<dbReference type="Gene3D" id="1.20.120.1220">
    <property type="match status" value="1"/>
</dbReference>
<organism evidence="4 6">
    <name type="scientific">Janibacter indicus</name>
    <dbReference type="NCBI Taxonomy" id="857417"/>
    <lineage>
        <taxon>Bacteria</taxon>
        <taxon>Bacillati</taxon>
        <taxon>Actinomycetota</taxon>
        <taxon>Actinomycetes</taxon>
        <taxon>Micrococcales</taxon>
        <taxon>Intrasporangiaceae</taxon>
        <taxon>Janibacter</taxon>
    </lineage>
</organism>
<keyword evidence="2" id="KW-1133">Transmembrane helix</keyword>
<keyword evidence="6" id="KW-1185">Reference proteome</keyword>
<protein>
    <submittedName>
        <fullName evidence="5">Prepilin peptidase</fullName>
    </submittedName>
</protein>
<dbReference type="InterPro" id="IPR000045">
    <property type="entry name" value="Prepilin_IV_endopep_pep"/>
</dbReference>
<feature type="transmembrane region" description="Helical" evidence="2">
    <location>
        <begin position="66"/>
        <end position="86"/>
    </location>
</feature>
<evidence type="ECO:0000256" key="1">
    <source>
        <dbReference type="ARBA" id="ARBA00005801"/>
    </source>
</evidence>
<dbReference type="GO" id="GO:0005886">
    <property type="term" value="C:plasma membrane"/>
    <property type="evidence" value="ECO:0007669"/>
    <property type="project" value="TreeGrafter"/>
</dbReference>
<comment type="similarity">
    <text evidence="1">Belongs to the peptidase A24 family.</text>
</comment>
<evidence type="ECO:0000313" key="6">
    <source>
        <dbReference type="Proteomes" id="UP000182938"/>
    </source>
</evidence>
<dbReference type="AlphaFoldDB" id="A0A1L3MHR0"/>
<evidence type="ECO:0000256" key="2">
    <source>
        <dbReference type="SAM" id="Phobius"/>
    </source>
</evidence>
<dbReference type="KEGG" id="jte:ASJ30_10125"/>
<dbReference type="Proteomes" id="UP000593998">
    <property type="component" value="Chromosome"/>
</dbReference>
<dbReference type="EMBL" id="CP062789">
    <property type="protein sequence ID" value="QOK21769.1"/>
    <property type="molecule type" value="Genomic_DNA"/>
</dbReference>
<gene>
    <name evidence="4" type="ORF">ASJ30_10125</name>
    <name evidence="5" type="ORF">IGS73_11560</name>
</gene>
<dbReference type="Pfam" id="PF01478">
    <property type="entry name" value="Peptidase_A24"/>
    <property type="match status" value="1"/>
</dbReference>
<feature type="transmembrane region" description="Helical" evidence="2">
    <location>
        <begin position="164"/>
        <end position="187"/>
    </location>
</feature>
<dbReference type="EMBL" id="CP013290">
    <property type="protein sequence ID" value="APH01839.1"/>
    <property type="molecule type" value="Genomic_DNA"/>
</dbReference>
<keyword evidence="2" id="KW-0472">Membrane</keyword>
<reference evidence="4 6" key="1">
    <citation type="submission" date="2015-11" db="EMBL/GenBank/DDBJ databases">
        <authorList>
            <person name="Zhang Y."/>
            <person name="Guo Z."/>
        </authorList>
    </citation>
    <scope>NUCLEOTIDE SEQUENCE [LARGE SCALE GENOMIC DNA]</scope>
    <source>
        <strain evidence="4 6">YFY001</strain>
    </source>
</reference>